<reference evidence="1" key="1">
    <citation type="submission" date="2019-08" db="EMBL/GenBank/DDBJ databases">
        <authorList>
            <person name="Kucharzyk K."/>
            <person name="Murdoch R.W."/>
            <person name="Higgins S."/>
            <person name="Loffler F."/>
        </authorList>
    </citation>
    <scope>NUCLEOTIDE SEQUENCE</scope>
</reference>
<dbReference type="EMBL" id="VSSQ01042639">
    <property type="protein sequence ID" value="MPM96253.1"/>
    <property type="molecule type" value="Genomic_DNA"/>
</dbReference>
<sequence length="161" mass="18020">MNQKRFKAVKVIRLLVFIPLSPSQRGGHFSPCYPVRPTLLDAGLVCQVAGNIQRVKSSPHAISQHARHISLNVSTQPLHFLKHTGMHQRHALLVRVACEDGRQRLTTSGVHRRLLAEVVERLPGPFLRSQIDVLVKPQVVISTFKQHLINQVTGIVQDDGE</sequence>
<protein>
    <submittedName>
        <fullName evidence="1">Uncharacterized protein</fullName>
    </submittedName>
</protein>
<comment type="caution">
    <text evidence="1">The sequence shown here is derived from an EMBL/GenBank/DDBJ whole genome shotgun (WGS) entry which is preliminary data.</text>
</comment>
<gene>
    <name evidence="1" type="ORF">SDC9_143411</name>
</gene>
<proteinExistence type="predicted"/>
<accession>A0A645E621</accession>
<organism evidence="1">
    <name type="scientific">bioreactor metagenome</name>
    <dbReference type="NCBI Taxonomy" id="1076179"/>
    <lineage>
        <taxon>unclassified sequences</taxon>
        <taxon>metagenomes</taxon>
        <taxon>ecological metagenomes</taxon>
    </lineage>
</organism>
<dbReference type="AlphaFoldDB" id="A0A645E621"/>
<name>A0A645E621_9ZZZZ</name>
<evidence type="ECO:0000313" key="1">
    <source>
        <dbReference type="EMBL" id="MPM96253.1"/>
    </source>
</evidence>